<name>C8W0J8_DESAS</name>
<proteinExistence type="predicted"/>
<dbReference type="Proteomes" id="UP000002217">
    <property type="component" value="Chromosome"/>
</dbReference>
<accession>C8W0J8</accession>
<dbReference type="SUPFAM" id="SSF52980">
    <property type="entry name" value="Restriction endonuclease-like"/>
    <property type="match status" value="1"/>
</dbReference>
<keyword evidence="2" id="KW-1185">Reference proteome</keyword>
<dbReference type="InterPro" id="IPR011335">
    <property type="entry name" value="Restrct_endonuc-II-like"/>
</dbReference>
<protein>
    <submittedName>
        <fullName evidence="1">Uncharacterized protein</fullName>
    </submittedName>
</protein>
<evidence type="ECO:0000313" key="2">
    <source>
        <dbReference type="Proteomes" id="UP000002217"/>
    </source>
</evidence>
<dbReference type="KEGG" id="dae:Dtox_2444"/>
<dbReference type="eggNOG" id="COG5482">
    <property type="taxonomic scope" value="Bacteria"/>
</dbReference>
<dbReference type="HOGENOM" id="CLU_107466_0_0_9"/>
<organism evidence="1 2">
    <name type="scientific">Desulfofarcimen acetoxidans (strain ATCC 49208 / DSM 771 / KCTC 5769 / VKM B-1644 / 5575)</name>
    <name type="common">Desulfotomaculum acetoxidans</name>
    <dbReference type="NCBI Taxonomy" id="485916"/>
    <lineage>
        <taxon>Bacteria</taxon>
        <taxon>Bacillati</taxon>
        <taxon>Bacillota</taxon>
        <taxon>Clostridia</taxon>
        <taxon>Eubacteriales</taxon>
        <taxon>Peptococcaceae</taxon>
        <taxon>Desulfofarcimen</taxon>
    </lineage>
</organism>
<sequence length="236" mass="27694">MILMGLKMKESDMFLPIKQYLEEEGYMVYAEVPCYGKTADIVAVKGKLVTVIETKLTMNIKLLEQVFEWRHKAHYIYAAVPQKTRISLLVRKLLIDYGIGIIYLDIDTTSDRPYCSRVYKYSPARLFRKIGAETYNGFRPLLWEQHIIPEHSLNISGVRHADIRMSRYKLMMRHVKRLLTPKEEGMSIDELANTLDTYYSNPKIGLYNALKKHESDWCEIFKKPGDRKTYVRLKTD</sequence>
<reference evidence="1 2" key="1">
    <citation type="journal article" date="2009" name="Stand. Genomic Sci.">
        <title>Complete genome sequence of Desulfotomaculum acetoxidans type strain (5575).</title>
        <authorList>
            <person name="Spring S."/>
            <person name="Lapidus A."/>
            <person name="Schroder M."/>
            <person name="Gleim D."/>
            <person name="Sims D."/>
            <person name="Meincke L."/>
            <person name="Glavina Del Rio T."/>
            <person name="Tice H."/>
            <person name="Copeland A."/>
            <person name="Cheng J.F."/>
            <person name="Lucas S."/>
            <person name="Chen F."/>
            <person name="Nolan M."/>
            <person name="Bruce D."/>
            <person name="Goodwin L."/>
            <person name="Pitluck S."/>
            <person name="Ivanova N."/>
            <person name="Mavromatis K."/>
            <person name="Mikhailova N."/>
            <person name="Pati A."/>
            <person name="Chen A."/>
            <person name="Palaniappan K."/>
            <person name="Land M."/>
            <person name="Hauser L."/>
            <person name="Chang Y.J."/>
            <person name="Jeffries C.D."/>
            <person name="Chain P."/>
            <person name="Saunders E."/>
            <person name="Brettin T."/>
            <person name="Detter J.C."/>
            <person name="Goker M."/>
            <person name="Bristow J."/>
            <person name="Eisen J.A."/>
            <person name="Markowitz V."/>
            <person name="Hugenholtz P."/>
            <person name="Kyrpides N.C."/>
            <person name="Klenk H.P."/>
            <person name="Han C."/>
        </authorList>
    </citation>
    <scope>NUCLEOTIDE SEQUENCE [LARGE SCALE GENOMIC DNA]</scope>
    <source>
        <strain evidence="2">ATCC 49208 / DSM 771 / VKM B-1644</strain>
    </source>
</reference>
<dbReference type="EMBL" id="CP001720">
    <property type="protein sequence ID" value="ACV63253.1"/>
    <property type="molecule type" value="Genomic_DNA"/>
</dbReference>
<gene>
    <name evidence="1" type="ordered locus">Dtox_2444</name>
</gene>
<dbReference type="AlphaFoldDB" id="C8W0J8"/>
<evidence type="ECO:0000313" key="1">
    <source>
        <dbReference type="EMBL" id="ACV63253.1"/>
    </source>
</evidence>
<dbReference type="STRING" id="485916.Dtox_2444"/>